<name>A0A5A7Q4Q6_STRAF</name>
<evidence type="ECO:0000313" key="2">
    <source>
        <dbReference type="Proteomes" id="UP000325081"/>
    </source>
</evidence>
<sequence length="121" mass="14016">MEGMLHRKSMLNSFHGFWKLSQVRCSYLRSSILRLEQEVRAVQEVREVVEGWKIEHRLPVSSCYRISPYNPQINVSITFHQHTLAIPPPTTPPRAAVSEQINHWTTYGLHLHARQGLHGLP</sequence>
<evidence type="ECO:0000313" key="1">
    <source>
        <dbReference type="EMBL" id="GER39886.1"/>
    </source>
</evidence>
<accession>A0A5A7Q4Q6</accession>
<dbReference type="AlphaFoldDB" id="A0A5A7Q4Q6"/>
<comment type="caution">
    <text evidence="1">The sequence shown here is derived from an EMBL/GenBank/DDBJ whole genome shotgun (WGS) entry which is preliminary data.</text>
</comment>
<proteinExistence type="predicted"/>
<reference evidence="2" key="1">
    <citation type="journal article" date="2019" name="Curr. Biol.">
        <title>Genome Sequence of Striga asiatica Provides Insight into the Evolution of Plant Parasitism.</title>
        <authorList>
            <person name="Yoshida S."/>
            <person name="Kim S."/>
            <person name="Wafula E.K."/>
            <person name="Tanskanen J."/>
            <person name="Kim Y.M."/>
            <person name="Honaas L."/>
            <person name="Yang Z."/>
            <person name="Spallek T."/>
            <person name="Conn C.E."/>
            <person name="Ichihashi Y."/>
            <person name="Cheong K."/>
            <person name="Cui S."/>
            <person name="Der J.P."/>
            <person name="Gundlach H."/>
            <person name="Jiao Y."/>
            <person name="Hori C."/>
            <person name="Ishida J.K."/>
            <person name="Kasahara H."/>
            <person name="Kiba T."/>
            <person name="Kim M.S."/>
            <person name="Koo N."/>
            <person name="Laohavisit A."/>
            <person name="Lee Y.H."/>
            <person name="Lumba S."/>
            <person name="McCourt P."/>
            <person name="Mortimer J.C."/>
            <person name="Mutuku J.M."/>
            <person name="Nomura T."/>
            <person name="Sasaki-Sekimoto Y."/>
            <person name="Seto Y."/>
            <person name="Wang Y."/>
            <person name="Wakatake T."/>
            <person name="Sakakibara H."/>
            <person name="Demura T."/>
            <person name="Yamaguchi S."/>
            <person name="Yoneyama K."/>
            <person name="Manabe R.I."/>
            <person name="Nelson D.C."/>
            <person name="Schulman A.H."/>
            <person name="Timko M.P."/>
            <person name="dePamphilis C.W."/>
            <person name="Choi D."/>
            <person name="Shirasu K."/>
        </authorList>
    </citation>
    <scope>NUCLEOTIDE SEQUENCE [LARGE SCALE GENOMIC DNA]</scope>
    <source>
        <strain evidence="2">cv. UVA1</strain>
    </source>
</reference>
<keyword evidence="2" id="KW-1185">Reference proteome</keyword>
<dbReference type="EMBL" id="BKCP01005772">
    <property type="protein sequence ID" value="GER39886.1"/>
    <property type="molecule type" value="Genomic_DNA"/>
</dbReference>
<dbReference type="Proteomes" id="UP000325081">
    <property type="component" value="Unassembled WGS sequence"/>
</dbReference>
<protein>
    <submittedName>
        <fullName evidence="1">Ras and Rab interactor 1</fullName>
    </submittedName>
</protein>
<gene>
    <name evidence="1" type="ORF">STAS_16531</name>
</gene>
<organism evidence="1 2">
    <name type="scientific">Striga asiatica</name>
    <name type="common">Asiatic witchweed</name>
    <name type="synonym">Buchnera asiatica</name>
    <dbReference type="NCBI Taxonomy" id="4170"/>
    <lineage>
        <taxon>Eukaryota</taxon>
        <taxon>Viridiplantae</taxon>
        <taxon>Streptophyta</taxon>
        <taxon>Embryophyta</taxon>
        <taxon>Tracheophyta</taxon>
        <taxon>Spermatophyta</taxon>
        <taxon>Magnoliopsida</taxon>
        <taxon>eudicotyledons</taxon>
        <taxon>Gunneridae</taxon>
        <taxon>Pentapetalae</taxon>
        <taxon>asterids</taxon>
        <taxon>lamiids</taxon>
        <taxon>Lamiales</taxon>
        <taxon>Orobanchaceae</taxon>
        <taxon>Buchnereae</taxon>
        <taxon>Striga</taxon>
    </lineage>
</organism>